<name>A0ABV1I8N5_9FIRM</name>
<accession>A0ABV1I8N5</accession>
<evidence type="ECO:0000313" key="1">
    <source>
        <dbReference type="EMBL" id="MEQ2592319.1"/>
    </source>
</evidence>
<reference evidence="1 2" key="1">
    <citation type="submission" date="2024-04" db="EMBL/GenBank/DDBJ databases">
        <title>Human intestinal bacterial collection.</title>
        <authorList>
            <person name="Pauvert C."/>
            <person name="Hitch T.C.A."/>
            <person name="Clavel T."/>
        </authorList>
    </citation>
    <scope>NUCLEOTIDE SEQUENCE [LARGE SCALE GENOMIC DNA]</scope>
    <source>
        <strain evidence="1 2">CLA-AA-H181</strain>
    </source>
</reference>
<keyword evidence="2" id="KW-1185">Reference proteome</keyword>
<proteinExistence type="predicted"/>
<evidence type="ECO:0000313" key="2">
    <source>
        <dbReference type="Proteomes" id="UP001494672"/>
    </source>
</evidence>
<dbReference type="EMBL" id="JBBNGJ010000003">
    <property type="protein sequence ID" value="MEQ2592319.1"/>
    <property type="molecule type" value="Genomic_DNA"/>
</dbReference>
<dbReference type="RefSeq" id="WP_117875547.1">
    <property type="nucleotide sequence ID" value="NZ_JBBNGJ010000003.1"/>
</dbReference>
<organism evidence="1 2">
    <name type="scientific">Coprococcus aceti</name>
    <dbReference type="NCBI Taxonomy" id="2981786"/>
    <lineage>
        <taxon>Bacteria</taxon>
        <taxon>Bacillati</taxon>
        <taxon>Bacillota</taxon>
        <taxon>Clostridia</taxon>
        <taxon>Lachnospirales</taxon>
        <taxon>Lachnospiraceae</taxon>
        <taxon>Coprococcus</taxon>
    </lineage>
</organism>
<comment type="caution">
    <text evidence="1">The sequence shown here is derived from an EMBL/GenBank/DDBJ whole genome shotgun (WGS) entry which is preliminary data.</text>
</comment>
<sequence length="112" mass="12382">MCSQGSDGSFSLSETSVETSGQACLQSANAINAMVMLNIARSLWGTKRSSYVVYTLMVAFHTRNWIEDDGGMVGYNMINGIGAGNKNKTIYHDKSNEYFKDYPSLINNYISE</sequence>
<dbReference type="Proteomes" id="UP001494672">
    <property type="component" value="Unassembled WGS sequence"/>
</dbReference>
<gene>
    <name evidence="1" type="ORF">AAAU18_05255</name>
</gene>
<protein>
    <submittedName>
        <fullName evidence="1">Uncharacterized protein</fullName>
    </submittedName>
</protein>